<organism evidence="3 4">
    <name type="scientific">Endozoicomonas euniceicola</name>
    <dbReference type="NCBI Taxonomy" id="1234143"/>
    <lineage>
        <taxon>Bacteria</taxon>
        <taxon>Pseudomonadati</taxon>
        <taxon>Pseudomonadota</taxon>
        <taxon>Gammaproteobacteria</taxon>
        <taxon>Oceanospirillales</taxon>
        <taxon>Endozoicomonadaceae</taxon>
        <taxon>Endozoicomonas</taxon>
    </lineage>
</organism>
<dbReference type="SUPFAM" id="SSF63380">
    <property type="entry name" value="Riboflavin synthase domain-like"/>
    <property type="match status" value="1"/>
</dbReference>
<reference evidence="3" key="1">
    <citation type="submission" date="2022-10" db="EMBL/GenBank/DDBJ databases">
        <title>Completed Genome Sequence of two octocoral isolated bacterium, Endozoicomonas euniceicola EF212T and Endozoicomonas gorgoniicola PS125T.</title>
        <authorList>
            <person name="Chiou Y.-J."/>
            <person name="Chen Y.-H."/>
        </authorList>
    </citation>
    <scope>NUCLEOTIDE SEQUENCE</scope>
    <source>
        <strain evidence="3">EF212</strain>
    </source>
</reference>
<feature type="domain" description="2Fe-2S ferredoxin-type" evidence="1">
    <location>
        <begin position="2"/>
        <end position="88"/>
    </location>
</feature>
<sequence length="323" mass="36004">MPLITFAGRTYQASSQRPLLETLLSHGLPVPYSCRSGYCHSCLMKVEKGNVPACSQQSLNIEKIQQGYFLACQCRPEQDMEISLAKRDKIPAIITGKTRLTPTLVALDIAPRHSFEYQPGQLITLWATDVPLLFKQGSGHSNSSNELARPCYLASLAEQDKQLTVHIQRRVNSQFSQWAHDCTQIGQKISISDVRGTKIYQNLSSNNLIVVQDGCLAPVLPLLRKLCASSATAGKSIQLVLQVDHKDNLYGMTLVNRFAQQCPDFNVRVCCGLQGKKQLEQILKTSGSLPESSDSRLIISGYQDFIRKYTQQVQMNIQLLPYS</sequence>
<protein>
    <submittedName>
        <fullName evidence="3">2Fe-2S iron-sulfur cluster-binding protein</fullName>
    </submittedName>
</protein>
<keyword evidence="4" id="KW-1185">Reference proteome</keyword>
<dbReference type="EMBL" id="CP103300">
    <property type="protein sequence ID" value="UYM15519.1"/>
    <property type="molecule type" value="Genomic_DNA"/>
</dbReference>
<accession>A0ABY6GT03</accession>
<dbReference type="Proteomes" id="UP001163255">
    <property type="component" value="Chromosome"/>
</dbReference>
<gene>
    <name evidence="3" type="ORF">NX720_22155</name>
</gene>
<dbReference type="InterPro" id="IPR017938">
    <property type="entry name" value="Riboflavin_synthase-like_b-brl"/>
</dbReference>
<evidence type="ECO:0000313" key="4">
    <source>
        <dbReference type="Proteomes" id="UP001163255"/>
    </source>
</evidence>
<proteinExistence type="predicted"/>
<dbReference type="SUPFAM" id="SSF54292">
    <property type="entry name" value="2Fe-2S ferredoxin-like"/>
    <property type="match status" value="1"/>
</dbReference>
<dbReference type="PANTHER" id="PTHR47354">
    <property type="entry name" value="NADH OXIDOREDUCTASE HCR"/>
    <property type="match status" value="1"/>
</dbReference>
<evidence type="ECO:0000313" key="3">
    <source>
        <dbReference type="EMBL" id="UYM15519.1"/>
    </source>
</evidence>
<dbReference type="CDD" id="cd00207">
    <property type="entry name" value="fer2"/>
    <property type="match status" value="1"/>
</dbReference>
<name>A0ABY6GT03_9GAMM</name>
<feature type="domain" description="FAD-binding FR-type" evidence="2">
    <location>
        <begin position="87"/>
        <end position="201"/>
    </location>
</feature>
<evidence type="ECO:0000259" key="2">
    <source>
        <dbReference type="PROSITE" id="PS51384"/>
    </source>
</evidence>
<dbReference type="RefSeq" id="WP_262597578.1">
    <property type="nucleotide sequence ID" value="NZ_CP103300.1"/>
</dbReference>
<dbReference type="PANTHER" id="PTHR47354:SF3">
    <property type="entry name" value="OXIDOREDUCTASE-RELATED"/>
    <property type="match status" value="1"/>
</dbReference>
<dbReference type="PROSITE" id="PS51384">
    <property type="entry name" value="FAD_FR"/>
    <property type="match status" value="1"/>
</dbReference>
<dbReference type="PROSITE" id="PS51085">
    <property type="entry name" value="2FE2S_FER_2"/>
    <property type="match status" value="1"/>
</dbReference>
<dbReference type="Gene3D" id="2.40.30.10">
    <property type="entry name" value="Translation factors"/>
    <property type="match status" value="1"/>
</dbReference>
<dbReference type="InterPro" id="IPR001041">
    <property type="entry name" value="2Fe-2S_ferredoxin-type"/>
</dbReference>
<dbReference type="InterPro" id="IPR050415">
    <property type="entry name" value="MRET"/>
</dbReference>
<dbReference type="Gene3D" id="3.10.20.30">
    <property type="match status" value="1"/>
</dbReference>
<dbReference type="InterPro" id="IPR036010">
    <property type="entry name" value="2Fe-2S_ferredoxin-like_sf"/>
</dbReference>
<dbReference type="Pfam" id="PF00111">
    <property type="entry name" value="Fer2"/>
    <property type="match status" value="1"/>
</dbReference>
<evidence type="ECO:0000259" key="1">
    <source>
        <dbReference type="PROSITE" id="PS51085"/>
    </source>
</evidence>
<dbReference type="InterPro" id="IPR017927">
    <property type="entry name" value="FAD-bd_FR_type"/>
</dbReference>
<dbReference type="InterPro" id="IPR012675">
    <property type="entry name" value="Beta-grasp_dom_sf"/>
</dbReference>